<evidence type="ECO:0000313" key="3">
    <source>
        <dbReference type="EMBL" id="GAA1713182.1"/>
    </source>
</evidence>
<comment type="similarity">
    <text evidence="1">Belongs to the universal stress protein A family.</text>
</comment>
<dbReference type="Pfam" id="PF00582">
    <property type="entry name" value="Usp"/>
    <property type="match status" value="2"/>
</dbReference>
<dbReference type="InterPro" id="IPR006015">
    <property type="entry name" value="Universal_stress_UspA"/>
</dbReference>
<name>A0ABP4UW86_9MICO</name>
<sequence length="144" mass="14908">MLNAPAPPRVPAMCESVPMTVLVAYNPSPHGEAAVRTAISEAARRRLPLHVVNLAAPDAAEDSLTALLDAAPDGVDVQPVTRRGAGTEPADTILDATEATGASLVVIGSRKRSSSGTFLMGTTTQRVLLDSPVPVLVVKDVYDA</sequence>
<evidence type="ECO:0000313" key="4">
    <source>
        <dbReference type="Proteomes" id="UP001501138"/>
    </source>
</evidence>
<dbReference type="InterPro" id="IPR014729">
    <property type="entry name" value="Rossmann-like_a/b/a_fold"/>
</dbReference>
<dbReference type="PRINTS" id="PR01438">
    <property type="entry name" value="UNVRSLSTRESS"/>
</dbReference>
<dbReference type="CDD" id="cd00293">
    <property type="entry name" value="USP-like"/>
    <property type="match status" value="1"/>
</dbReference>
<dbReference type="PANTHER" id="PTHR46268">
    <property type="entry name" value="STRESS RESPONSE PROTEIN NHAX"/>
    <property type="match status" value="1"/>
</dbReference>
<dbReference type="PANTHER" id="PTHR46268:SF6">
    <property type="entry name" value="UNIVERSAL STRESS PROTEIN UP12"/>
    <property type="match status" value="1"/>
</dbReference>
<evidence type="ECO:0000259" key="2">
    <source>
        <dbReference type="Pfam" id="PF00582"/>
    </source>
</evidence>
<organism evidence="3 4">
    <name type="scientific">Isoptericola hypogeus</name>
    <dbReference type="NCBI Taxonomy" id="300179"/>
    <lineage>
        <taxon>Bacteria</taxon>
        <taxon>Bacillati</taxon>
        <taxon>Actinomycetota</taxon>
        <taxon>Actinomycetes</taxon>
        <taxon>Micrococcales</taxon>
        <taxon>Promicromonosporaceae</taxon>
        <taxon>Isoptericola</taxon>
    </lineage>
</organism>
<feature type="domain" description="UspA" evidence="2">
    <location>
        <begin position="74"/>
        <end position="139"/>
    </location>
</feature>
<dbReference type="Proteomes" id="UP001501138">
    <property type="component" value="Unassembled WGS sequence"/>
</dbReference>
<evidence type="ECO:0000256" key="1">
    <source>
        <dbReference type="ARBA" id="ARBA00008791"/>
    </source>
</evidence>
<feature type="domain" description="UspA" evidence="2">
    <location>
        <begin position="20"/>
        <end position="73"/>
    </location>
</feature>
<comment type="caution">
    <text evidence="3">The sequence shown here is derived from an EMBL/GenBank/DDBJ whole genome shotgun (WGS) entry which is preliminary data.</text>
</comment>
<reference evidence="4" key="1">
    <citation type="journal article" date="2019" name="Int. J. Syst. Evol. Microbiol.">
        <title>The Global Catalogue of Microorganisms (GCM) 10K type strain sequencing project: providing services to taxonomists for standard genome sequencing and annotation.</title>
        <authorList>
            <consortium name="The Broad Institute Genomics Platform"/>
            <consortium name="The Broad Institute Genome Sequencing Center for Infectious Disease"/>
            <person name="Wu L."/>
            <person name="Ma J."/>
        </authorList>
    </citation>
    <scope>NUCLEOTIDE SEQUENCE [LARGE SCALE GENOMIC DNA]</scope>
    <source>
        <strain evidence="4">JCM 15589</strain>
    </source>
</reference>
<proteinExistence type="inferred from homology"/>
<dbReference type="Gene3D" id="3.40.50.620">
    <property type="entry name" value="HUPs"/>
    <property type="match status" value="1"/>
</dbReference>
<dbReference type="EMBL" id="BAAAPM010000003">
    <property type="protein sequence ID" value="GAA1713182.1"/>
    <property type="molecule type" value="Genomic_DNA"/>
</dbReference>
<dbReference type="InterPro" id="IPR006016">
    <property type="entry name" value="UspA"/>
</dbReference>
<protein>
    <recommendedName>
        <fullName evidence="2">UspA domain-containing protein</fullName>
    </recommendedName>
</protein>
<gene>
    <name evidence="3" type="ORF">GCM10009809_06650</name>
</gene>
<keyword evidence="4" id="KW-1185">Reference proteome</keyword>
<dbReference type="SUPFAM" id="SSF52402">
    <property type="entry name" value="Adenine nucleotide alpha hydrolases-like"/>
    <property type="match status" value="1"/>
</dbReference>
<accession>A0ABP4UW86</accession>